<organism evidence="3 5">
    <name type="scientific">Crassostrea virginica</name>
    <name type="common">Eastern oyster</name>
    <dbReference type="NCBI Taxonomy" id="6565"/>
    <lineage>
        <taxon>Eukaryota</taxon>
        <taxon>Metazoa</taxon>
        <taxon>Spiralia</taxon>
        <taxon>Lophotrochozoa</taxon>
        <taxon>Mollusca</taxon>
        <taxon>Bivalvia</taxon>
        <taxon>Autobranchia</taxon>
        <taxon>Pteriomorphia</taxon>
        <taxon>Ostreida</taxon>
        <taxon>Ostreoidea</taxon>
        <taxon>Ostreidae</taxon>
        <taxon>Crassostrea</taxon>
    </lineage>
</organism>
<accession>A0A8B8AH57</accession>
<dbReference type="KEGG" id="cvn:111102422"/>
<dbReference type="InterPro" id="IPR052557">
    <property type="entry name" value="CAP/Cytokinesis_protein"/>
</dbReference>
<dbReference type="Pfam" id="PF01841">
    <property type="entry name" value="Transglut_core"/>
    <property type="match status" value="1"/>
</dbReference>
<proteinExistence type="predicted"/>
<reference evidence="4 5" key="1">
    <citation type="submission" date="2025-04" db="UniProtKB">
        <authorList>
            <consortium name="RefSeq"/>
        </authorList>
    </citation>
    <scope>IDENTIFICATION</scope>
    <source>
        <tissue evidence="4 5">Whole sample</tissue>
    </source>
</reference>
<feature type="domain" description="Transglutaminase-like" evidence="2">
    <location>
        <begin position="105"/>
        <end position="175"/>
    </location>
</feature>
<dbReference type="InterPro" id="IPR038765">
    <property type="entry name" value="Papain-like_cys_pep_sf"/>
</dbReference>
<dbReference type="SMART" id="SM00460">
    <property type="entry name" value="TGc"/>
    <property type="match status" value="1"/>
</dbReference>
<dbReference type="PANTHER" id="PTHR46333:SF2">
    <property type="entry name" value="CYTOKINESIS PROTEIN 3"/>
    <property type="match status" value="1"/>
</dbReference>
<dbReference type="OrthoDB" id="6129702at2759"/>
<dbReference type="Proteomes" id="UP000694844">
    <property type="component" value="Chromosome 7"/>
</dbReference>
<gene>
    <name evidence="4 5" type="primary">LOC111102422</name>
</gene>
<dbReference type="RefSeq" id="XP_022290836.1">
    <property type="nucleotide sequence ID" value="XM_022435128.1"/>
</dbReference>
<dbReference type="AlphaFoldDB" id="A0A8B8AH57"/>
<dbReference type="InterPro" id="IPR056564">
    <property type="entry name" value="Ig-like_KY"/>
</dbReference>
<evidence type="ECO:0000259" key="2">
    <source>
        <dbReference type="SMART" id="SM00460"/>
    </source>
</evidence>
<dbReference type="InterPro" id="IPR002931">
    <property type="entry name" value="Transglutaminase-like"/>
</dbReference>
<dbReference type="GO" id="GO:0005737">
    <property type="term" value="C:cytoplasm"/>
    <property type="evidence" value="ECO:0007669"/>
    <property type="project" value="TreeGrafter"/>
</dbReference>
<dbReference type="PANTHER" id="PTHR46333">
    <property type="entry name" value="CYTOKINESIS PROTEIN 3"/>
    <property type="match status" value="1"/>
</dbReference>
<dbReference type="Gene3D" id="3.10.620.30">
    <property type="match status" value="1"/>
</dbReference>
<name>A0A8B8AH57_CRAVI</name>
<evidence type="ECO:0000256" key="1">
    <source>
        <dbReference type="SAM" id="MobiDB-lite"/>
    </source>
</evidence>
<feature type="region of interest" description="Disordered" evidence="1">
    <location>
        <begin position="1"/>
        <end position="26"/>
    </location>
</feature>
<sequence length="558" mass="64048">MGCSQSSQKYAEGDEPPLPPPRPPRKLKRDLIRREDQFKEIDNHALKTPTSAILSVAKLSNHLTQGAKSDLEKIRAFYRWITENIRYDTRKDFHDRNIDTTGAGVLRMRSSVCIGYANLFAELCRECQIPVKIISGYSKSFHYNPERVFTTDETPEHAWNAVYIQGNWQFVECTWGSGSVDDRGAFVKKFSDFHFLTEPKHFVVTHFPYMDSDMSKSQRWQLLPRTLSLETFSKRLKGFTPMYIWNLKPLSHPDGVITFTKKIEVSLRHTKSYFFVSARLLKKSSSRNFDQYVLVENVGGNRIRVRVTPPELGTYTLKLFGRADPQVDELTPLTDYILKCEGVEDEVFAFPNHQGPFGSYQDHVEAGFHKSVGENPLLQSKNGKIEFPIKTTKAVDAMAKLDHATKNLNSLDNYALLEREKGQLHLKAMFPCKGYYKLSIFTKNENKETYSPRIAYLVFCGEDYPNCEPFPKVFPQTTQFECRLLSPVTCKVKAHEQTHFRFSSSKVVQAMLDGKPMEKKGNVWEGVAKTASPRQQIKISASDQKGQNYWGIYVFNVM</sequence>
<protein>
    <submittedName>
        <fullName evidence="4 5">Kyphoscoliosis peptidase-like</fullName>
    </submittedName>
</protein>
<keyword evidence="3" id="KW-1185">Reference proteome</keyword>
<evidence type="ECO:0000313" key="3">
    <source>
        <dbReference type="Proteomes" id="UP000694844"/>
    </source>
</evidence>
<evidence type="ECO:0000313" key="4">
    <source>
        <dbReference type="RefSeq" id="XP_022290836.1"/>
    </source>
</evidence>
<dbReference type="GeneID" id="111102422"/>
<dbReference type="RefSeq" id="XP_022290837.1">
    <property type="nucleotide sequence ID" value="XM_022435129.1"/>
</dbReference>
<dbReference type="SUPFAM" id="SSF54001">
    <property type="entry name" value="Cysteine proteinases"/>
    <property type="match status" value="1"/>
</dbReference>
<evidence type="ECO:0000313" key="5">
    <source>
        <dbReference type="RefSeq" id="XP_022290837.1"/>
    </source>
</evidence>
<dbReference type="Pfam" id="PF23265">
    <property type="entry name" value="Ig-like_KY"/>
    <property type="match status" value="2"/>
</dbReference>